<evidence type="ECO:0000313" key="8">
    <source>
        <dbReference type="EMBL" id="MBB5376077.1"/>
    </source>
</evidence>
<dbReference type="Proteomes" id="UP000539473">
    <property type="component" value="Unassembled WGS sequence"/>
</dbReference>
<dbReference type="PANTHER" id="PTHR24421:SF59">
    <property type="entry name" value="OXYGEN SENSOR HISTIDINE KINASE NREB"/>
    <property type="match status" value="1"/>
</dbReference>
<dbReference type="Gene3D" id="3.30.565.10">
    <property type="entry name" value="Histidine kinase-like ATPase, C-terminal domain"/>
    <property type="match status" value="1"/>
</dbReference>
<dbReference type="EMBL" id="JACHFK010000003">
    <property type="protein sequence ID" value="MBB5376077.1"/>
    <property type="molecule type" value="Genomic_DNA"/>
</dbReference>
<gene>
    <name evidence="7" type="ORF">GCM10017781_17060</name>
    <name evidence="8" type="ORF">HNQ07_001534</name>
</gene>
<reference evidence="10" key="2">
    <citation type="journal article" date="2019" name="Int. J. Syst. Evol. Microbiol.">
        <title>The Global Catalogue of Microorganisms (GCM) 10K type strain sequencing project: providing services to taxonomists for standard genome sequencing and annotation.</title>
        <authorList>
            <consortium name="The Broad Institute Genomics Platform"/>
            <consortium name="The Broad Institute Genome Sequencing Center for Infectious Disease"/>
            <person name="Wu L."/>
            <person name="Ma J."/>
        </authorList>
    </citation>
    <scope>NUCLEOTIDE SEQUENCE [LARGE SCALE GENOMIC DNA]</scope>
    <source>
        <strain evidence="10">CGMCC 1.18437</strain>
    </source>
</reference>
<dbReference type="SUPFAM" id="SSF55874">
    <property type="entry name" value="ATPase domain of HSP90 chaperone/DNA topoisomerase II/histidine kinase"/>
    <property type="match status" value="1"/>
</dbReference>
<evidence type="ECO:0000313" key="9">
    <source>
        <dbReference type="Proteomes" id="UP000539473"/>
    </source>
</evidence>
<feature type="transmembrane region" description="Helical" evidence="5">
    <location>
        <begin position="67"/>
        <end position="88"/>
    </location>
</feature>
<feature type="domain" description="Histidine kinase/HSP90-like ATPase" evidence="6">
    <location>
        <begin position="314"/>
        <end position="404"/>
    </location>
</feature>
<feature type="transmembrane region" description="Helical" evidence="5">
    <location>
        <begin position="95"/>
        <end position="113"/>
    </location>
</feature>
<evidence type="ECO:0000256" key="1">
    <source>
        <dbReference type="ARBA" id="ARBA00022679"/>
    </source>
</evidence>
<keyword evidence="5" id="KW-1133">Transmembrane helix</keyword>
<evidence type="ECO:0000259" key="6">
    <source>
        <dbReference type="SMART" id="SM00387"/>
    </source>
</evidence>
<evidence type="ECO:0000256" key="2">
    <source>
        <dbReference type="ARBA" id="ARBA00022777"/>
    </source>
</evidence>
<proteinExistence type="predicted"/>
<dbReference type="Proteomes" id="UP000619376">
    <property type="component" value="Unassembled WGS sequence"/>
</dbReference>
<reference evidence="7" key="1">
    <citation type="journal article" date="2014" name="Int. J. Syst. Evol. Microbiol.">
        <title>Complete genome of a new Firmicutes species belonging to the dominant human colonic microbiota ('Ruminococcus bicirculans') reveals two chromosomes and a selective capacity to utilize plant glucans.</title>
        <authorList>
            <consortium name="NISC Comparative Sequencing Program"/>
            <person name="Wegmann U."/>
            <person name="Louis P."/>
            <person name="Goesmann A."/>
            <person name="Henrissat B."/>
            <person name="Duncan S.H."/>
            <person name="Flint H.J."/>
        </authorList>
    </citation>
    <scope>NUCLEOTIDE SEQUENCE</scope>
    <source>
        <strain evidence="7">CGMCC 1.18437</strain>
    </source>
</reference>
<dbReference type="PANTHER" id="PTHR24421">
    <property type="entry name" value="NITRATE/NITRITE SENSOR PROTEIN NARX-RELATED"/>
    <property type="match status" value="1"/>
</dbReference>
<keyword evidence="5" id="KW-0812">Transmembrane</keyword>
<reference evidence="7" key="4">
    <citation type="submission" date="2024-05" db="EMBL/GenBank/DDBJ databases">
        <authorList>
            <person name="Sun Q."/>
            <person name="Zhou Y."/>
        </authorList>
    </citation>
    <scope>NUCLEOTIDE SEQUENCE</scope>
    <source>
        <strain evidence="7">CGMCC 1.18437</strain>
    </source>
</reference>
<name>A0A7W8KDA5_9DEIO</name>
<dbReference type="EMBL" id="BNAJ01000003">
    <property type="protein sequence ID" value="GHF40978.1"/>
    <property type="molecule type" value="Genomic_DNA"/>
</dbReference>
<accession>A0A7W8KDA5</accession>
<evidence type="ECO:0000256" key="4">
    <source>
        <dbReference type="SAM" id="MobiDB-lite"/>
    </source>
</evidence>
<dbReference type="CDD" id="cd16917">
    <property type="entry name" value="HATPase_UhpB-NarQ-NarX-like"/>
    <property type="match status" value="1"/>
</dbReference>
<feature type="region of interest" description="Disordered" evidence="4">
    <location>
        <begin position="1"/>
        <end position="24"/>
    </location>
</feature>
<dbReference type="GO" id="GO:0000155">
    <property type="term" value="F:phosphorelay sensor kinase activity"/>
    <property type="evidence" value="ECO:0007669"/>
    <property type="project" value="InterPro"/>
</dbReference>
<dbReference type="Gene3D" id="1.20.5.1930">
    <property type="match status" value="1"/>
</dbReference>
<feature type="transmembrane region" description="Helical" evidence="5">
    <location>
        <begin position="165"/>
        <end position="186"/>
    </location>
</feature>
<dbReference type="InterPro" id="IPR003594">
    <property type="entry name" value="HATPase_dom"/>
</dbReference>
<evidence type="ECO:0000313" key="7">
    <source>
        <dbReference type="EMBL" id="GHF40978.1"/>
    </source>
</evidence>
<keyword evidence="10" id="KW-1185">Reference proteome</keyword>
<dbReference type="Pfam" id="PF07730">
    <property type="entry name" value="HisKA_3"/>
    <property type="match status" value="1"/>
</dbReference>
<sequence length="406" mass="43937">MTVLPVPTLSPVPESPRAAPALSPPAPDAAAEIRGSVRITTVVTWAALSLHSLLVEPVRDHLALWQVQWWGVANLAFLGTTLLTLHVIARRPRRAVLGLLLAQSVLALVANALLNGSSVQAGLLIAVASQVGLLLPFRQALLWVAGQSGLLLWVLLTHWHNLDAWAFTTGYVCFQVMAIMTVRTAMREIRARRRLAVVVEELHATRALLAEASRSAERLQISRELHDLLGHHLTGLGMHLQVAHHLLPDGPAREHVHTAQGVAHELLDDVRTAVRGMRDASSCDFPLELRALTRGTALTVHVTLPPDVRLDCPVTARVLLRCAQEIVTNAARHARATQLWLEVWRDGPLIRLRAQDDGPGVSTLRFGCGLNGMRERLEGLGGSLDVQTPTGQGVLLHVALPAGGLA</sequence>
<keyword evidence="1" id="KW-0808">Transferase</keyword>
<dbReference type="InterPro" id="IPR036890">
    <property type="entry name" value="HATPase_C_sf"/>
</dbReference>
<organism evidence="8 9">
    <name type="scientific">Deinococcus metalli</name>
    <dbReference type="NCBI Taxonomy" id="1141878"/>
    <lineage>
        <taxon>Bacteria</taxon>
        <taxon>Thermotogati</taxon>
        <taxon>Deinococcota</taxon>
        <taxon>Deinococci</taxon>
        <taxon>Deinococcales</taxon>
        <taxon>Deinococcaceae</taxon>
        <taxon>Deinococcus</taxon>
    </lineage>
</organism>
<evidence type="ECO:0000256" key="3">
    <source>
        <dbReference type="ARBA" id="ARBA00023012"/>
    </source>
</evidence>
<dbReference type="GO" id="GO:0016020">
    <property type="term" value="C:membrane"/>
    <property type="evidence" value="ECO:0007669"/>
    <property type="project" value="InterPro"/>
</dbReference>
<dbReference type="InterPro" id="IPR011712">
    <property type="entry name" value="Sig_transdc_His_kin_sub3_dim/P"/>
</dbReference>
<dbReference type="Pfam" id="PF02518">
    <property type="entry name" value="HATPase_c"/>
    <property type="match status" value="1"/>
</dbReference>
<dbReference type="RefSeq" id="WP_184110353.1">
    <property type="nucleotide sequence ID" value="NZ_BNAJ01000003.1"/>
</dbReference>
<feature type="transmembrane region" description="Helical" evidence="5">
    <location>
        <begin position="140"/>
        <end position="159"/>
    </location>
</feature>
<comment type="caution">
    <text evidence="8">The sequence shown here is derived from an EMBL/GenBank/DDBJ whole genome shotgun (WGS) entry which is preliminary data.</text>
</comment>
<protein>
    <submittedName>
        <fullName evidence="8">Signal transduction histidine kinase</fullName>
    </submittedName>
</protein>
<dbReference type="GO" id="GO:0046983">
    <property type="term" value="F:protein dimerization activity"/>
    <property type="evidence" value="ECO:0007669"/>
    <property type="project" value="InterPro"/>
</dbReference>
<keyword evidence="3" id="KW-0902">Two-component regulatory system</keyword>
<keyword evidence="2 8" id="KW-0418">Kinase</keyword>
<feature type="transmembrane region" description="Helical" evidence="5">
    <location>
        <begin position="119"/>
        <end position="135"/>
    </location>
</feature>
<dbReference type="AlphaFoldDB" id="A0A7W8KDA5"/>
<evidence type="ECO:0000313" key="10">
    <source>
        <dbReference type="Proteomes" id="UP000619376"/>
    </source>
</evidence>
<reference evidence="8 9" key="3">
    <citation type="submission" date="2020-08" db="EMBL/GenBank/DDBJ databases">
        <title>Genomic Encyclopedia of Type Strains, Phase IV (KMG-IV): sequencing the most valuable type-strain genomes for metagenomic binning, comparative biology and taxonomic classification.</title>
        <authorList>
            <person name="Goeker M."/>
        </authorList>
    </citation>
    <scope>NUCLEOTIDE SEQUENCE [LARGE SCALE GENOMIC DNA]</scope>
    <source>
        <strain evidence="8 9">DSM 27521</strain>
    </source>
</reference>
<keyword evidence="5" id="KW-0472">Membrane</keyword>
<dbReference type="SMART" id="SM00387">
    <property type="entry name" value="HATPase_c"/>
    <property type="match status" value="1"/>
</dbReference>
<dbReference type="InterPro" id="IPR050482">
    <property type="entry name" value="Sensor_HK_TwoCompSys"/>
</dbReference>
<evidence type="ECO:0000256" key="5">
    <source>
        <dbReference type="SAM" id="Phobius"/>
    </source>
</evidence>